<accession>A0ABN2MVE9</accession>
<reference evidence="2 3" key="1">
    <citation type="journal article" date="2019" name="Int. J. Syst. Evol. Microbiol.">
        <title>The Global Catalogue of Microorganisms (GCM) 10K type strain sequencing project: providing services to taxonomists for standard genome sequencing and annotation.</title>
        <authorList>
            <consortium name="The Broad Institute Genomics Platform"/>
            <consortium name="The Broad Institute Genome Sequencing Center for Infectious Disease"/>
            <person name="Wu L."/>
            <person name="Ma J."/>
        </authorList>
    </citation>
    <scope>NUCLEOTIDE SEQUENCE [LARGE SCALE GENOMIC DNA]</scope>
    <source>
        <strain evidence="2 3">JCM 16009</strain>
    </source>
</reference>
<dbReference type="Pfam" id="PF08450">
    <property type="entry name" value="SGL"/>
    <property type="match status" value="1"/>
</dbReference>
<dbReference type="PANTHER" id="PTHR47572">
    <property type="entry name" value="LIPOPROTEIN-RELATED"/>
    <property type="match status" value="1"/>
</dbReference>
<comment type="caution">
    <text evidence="2">The sequence shown here is derived from an EMBL/GenBank/DDBJ whole genome shotgun (WGS) entry which is preliminary data.</text>
</comment>
<sequence>MVTPELLLDGLRFAECPRWHDGRLWFSDIFAHRVVAVSPAGDAEVVLQLGDEDLPAGLGFLPDGRLLVANLARPVILRREADGTVSTHADLAAVAVGPLNDMVVDAEGRAYVGASGTDELTAPRPLVGTGSIIRVDPDGAAHIVAPEMDSPNGPAITADGKQYVVASLPAQELTGFDIAADGSLSGRRVWADLRPAAPDGITVDAENGIWFCAPLQHEVRRVLEGGEVTDVIPLPGRLPIVPCLGGDDGRTLFILSVTTDASTIADMTCESVVETVRVDVPAAR</sequence>
<evidence type="ECO:0000259" key="1">
    <source>
        <dbReference type="Pfam" id="PF08450"/>
    </source>
</evidence>
<dbReference type="EMBL" id="BAAAQK010000004">
    <property type="protein sequence ID" value="GAA1838515.1"/>
    <property type="molecule type" value="Genomic_DNA"/>
</dbReference>
<organism evidence="2 3">
    <name type="scientific">Pseudonocardia ailaonensis</name>
    <dbReference type="NCBI Taxonomy" id="367279"/>
    <lineage>
        <taxon>Bacteria</taxon>
        <taxon>Bacillati</taxon>
        <taxon>Actinomycetota</taxon>
        <taxon>Actinomycetes</taxon>
        <taxon>Pseudonocardiales</taxon>
        <taxon>Pseudonocardiaceae</taxon>
        <taxon>Pseudonocardia</taxon>
    </lineage>
</organism>
<name>A0ABN2MVE9_9PSEU</name>
<proteinExistence type="predicted"/>
<dbReference type="InterPro" id="IPR011042">
    <property type="entry name" value="6-blade_b-propeller_TolB-like"/>
</dbReference>
<dbReference type="RefSeq" id="WP_344414190.1">
    <property type="nucleotide sequence ID" value="NZ_BAAAQK010000004.1"/>
</dbReference>
<evidence type="ECO:0000313" key="3">
    <source>
        <dbReference type="Proteomes" id="UP001500449"/>
    </source>
</evidence>
<keyword evidence="3" id="KW-1185">Reference proteome</keyword>
<dbReference type="PANTHER" id="PTHR47572:SF5">
    <property type="entry name" value="BLR2277 PROTEIN"/>
    <property type="match status" value="1"/>
</dbReference>
<gene>
    <name evidence="2" type="ORF">GCM10009836_16880</name>
</gene>
<dbReference type="InterPro" id="IPR013658">
    <property type="entry name" value="SGL"/>
</dbReference>
<dbReference type="Gene3D" id="2.120.10.30">
    <property type="entry name" value="TolB, C-terminal domain"/>
    <property type="match status" value="1"/>
</dbReference>
<dbReference type="Proteomes" id="UP001500449">
    <property type="component" value="Unassembled WGS sequence"/>
</dbReference>
<protein>
    <submittedName>
        <fullName evidence="2">SMP-30/gluconolactonase/LRE family protein</fullName>
    </submittedName>
</protein>
<dbReference type="InterPro" id="IPR051262">
    <property type="entry name" value="SMP-30/CGR1_Lactonase"/>
</dbReference>
<evidence type="ECO:0000313" key="2">
    <source>
        <dbReference type="EMBL" id="GAA1838515.1"/>
    </source>
</evidence>
<feature type="domain" description="SMP-30/Gluconolactonase/LRE-like region" evidence="1">
    <location>
        <begin position="13"/>
        <end position="257"/>
    </location>
</feature>
<dbReference type="SUPFAM" id="SSF63829">
    <property type="entry name" value="Calcium-dependent phosphotriesterase"/>
    <property type="match status" value="1"/>
</dbReference>